<dbReference type="InterPro" id="IPR007110">
    <property type="entry name" value="Ig-like_dom"/>
</dbReference>
<dbReference type="AlphaFoldDB" id="A0A6J8BL48"/>
<keyword evidence="6" id="KW-0732">Signal</keyword>
<evidence type="ECO:0000256" key="14">
    <source>
        <dbReference type="ARBA" id="ARBA00023157"/>
    </source>
</evidence>
<evidence type="ECO:0000256" key="1">
    <source>
        <dbReference type="ARBA" id="ARBA00004167"/>
    </source>
</evidence>
<evidence type="ECO:0000313" key="22">
    <source>
        <dbReference type="Proteomes" id="UP000507470"/>
    </source>
</evidence>
<dbReference type="InterPro" id="IPR003961">
    <property type="entry name" value="FN3_dom"/>
</dbReference>
<dbReference type="InterPro" id="IPR003598">
    <property type="entry name" value="Ig_sub2"/>
</dbReference>
<evidence type="ECO:0000256" key="15">
    <source>
        <dbReference type="ARBA" id="ARBA00023170"/>
    </source>
</evidence>
<protein>
    <recommendedName>
        <fullName evidence="2">receptor protein-tyrosine kinase</fullName>
        <ecNumber evidence="2">2.7.10.1</ecNumber>
    </recommendedName>
</protein>
<dbReference type="Gene3D" id="2.60.40.10">
    <property type="entry name" value="Immunoglobulins"/>
    <property type="match status" value="4"/>
</dbReference>
<feature type="domain" description="Fibronectin type-III" evidence="20">
    <location>
        <begin position="22"/>
        <end position="115"/>
    </location>
</feature>
<dbReference type="PROSITE" id="PS50835">
    <property type="entry name" value="IG_LIKE"/>
    <property type="match status" value="3"/>
</dbReference>
<dbReference type="InterPro" id="IPR036179">
    <property type="entry name" value="Ig-like_dom_sf"/>
</dbReference>
<dbReference type="SUPFAM" id="SSF48726">
    <property type="entry name" value="Immunoglobulin"/>
    <property type="match status" value="3"/>
</dbReference>
<evidence type="ECO:0000256" key="12">
    <source>
        <dbReference type="ARBA" id="ARBA00023136"/>
    </source>
</evidence>
<dbReference type="InterPro" id="IPR013098">
    <property type="entry name" value="Ig_I-set"/>
</dbReference>
<keyword evidence="18" id="KW-0175">Coiled coil</keyword>
<proteinExistence type="predicted"/>
<feature type="domain" description="Ig-like" evidence="19">
    <location>
        <begin position="215"/>
        <end position="304"/>
    </location>
</feature>
<evidence type="ECO:0000256" key="11">
    <source>
        <dbReference type="ARBA" id="ARBA00022989"/>
    </source>
</evidence>
<evidence type="ECO:0000259" key="20">
    <source>
        <dbReference type="PROSITE" id="PS50853"/>
    </source>
</evidence>
<organism evidence="21 22">
    <name type="scientific">Mytilus coruscus</name>
    <name type="common">Sea mussel</name>
    <dbReference type="NCBI Taxonomy" id="42192"/>
    <lineage>
        <taxon>Eukaryota</taxon>
        <taxon>Metazoa</taxon>
        <taxon>Spiralia</taxon>
        <taxon>Lophotrochozoa</taxon>
        <taxon>Mollusca</taxon>
        <taxon>Bivalvia</taxon>
        <taxon>Autobranchia</taxon>
        <taxon>Pteriomorphia</taxon>
        <taxon>Mytilida</taxon>
        <taxon>Mytiloidea</taxon>
        <taxon>Mytilidae</taxon>
        <taxon>Mytilinae</taxon>
        <taxon>Mytilus</taxon>
    </lineage>
</organism>
<dbReference type="Proteomes" id="UP000507470">
    <property type="component" value="Unassembled WGS sequence"/>
</dbReference>
<dbReference type="SMART" id="SM00408">
    <property type="entry name" value="IGc2"/>
    <property type="match status" value="3"/>
</dbReference>
<keyword evidence="8" id="KW-0547">Nucleotide-binding</keyword>
<evidence type="ECO:0000256" key="13">
    <source>
        <dbReference type="ARBA" id="ARBA00023137"/>
    </source>
</evidence>
<dbReference type="EC" id="2.7.10.1" evidence="2"/>
<evidence type="ECO:0000256" key="5">
    <source>
        <dbReference type="ARBA" id="ARBA00022692"/>
    </source>
</evidence>
<dbReference type="GO" id="GO:0016020">
    <property type="term" value="C:membrane"/>
    <property type="evidence" value="ECO:0007669"/>
    <property type="project" value="UniProtKB-SubCell"/>
</dbReference>
<dbReference type="SMART" id="SM00409">
    <property type="entry name" value="IG"/>
    <property type="match status" value="3"/>
</dbReference>
<dbReference type="FunFam" id="2.60.40.10:FF:000016">
    <property type="entry name" value="Fibroblast growth factor receptor"/>
    <property type="match status" value="1"/>
</dbReference>
<evidence type="ECO:0000256" key="8">
    <source>
        <dbReference type="ARBA" id="ARBA00022741"/>
    </source>
</evidence>
<dbReference type="SUPFAM" id="SSF49265">
    <property type="entry name" value="Fibronectin type III"/>
    <property type="match status" value="1"/>
</dbReference>
<feature type="domain" description="Ig-like" evidence="19">
    <location>
        <begin position="336"/>
        <end position="413"/>
    </location>
</feature>
<evidence type="ECO:0000256" key="18">
    <source>
        <dbReference type="SAM" id="Coils"/>
    </source>
</evidence>
<evidence type="ECO:0000256" key="10">
    <source>
        <dbReference type="ARBA" id="ARBA00022840"/>
    </source>
</evidence>
<dbReference type="PANTHER" id="PTHR19890:SF10">
    <property type="entry name" value="FIBROBLAST GROWTH FACTOR RECEPTOR-LIKE 1"/>
    <property type="match status" value="1"/>
</dbReference>
<keyword evidence="22" id="KW-1185">Reference proteome</keyword>
<evidence type="ECO:0000256" key="4">
    <source>
        <dbReference type="ARBA" id="ARBA00022679"/>
    </source>
</evidence>
<evidence type="ECO:0000256" key="16">
    <source>
        <dbReference type="ARBA" id="ARBA00023180"/>
    </source>
</evidence>
<feature type="domain" description="Ig-like" evidence="19">
    <location>
        <begin position="120"/>
        <end position="208"/>
    </location>
</feature>
<dbReference type="GO" id="GO:0005524">
    <property type="term" value="F:ATP binding"/>
    <property type="evidence" value="ECO:0007669"/>
    <property type="project" value="UniProtKB-KW"/>
</dbReference>
<dbReference type="EMBL" id="CACVKT020003601">
    <property type="protein sequence ID" value="CAC5384675.1"/>
    <property type="molecule type" value="Genomic_DNA"/>
</dbReference>
<keyword evidence="15" id="KW-0675">Receptor</keyword>
<evidence type="ECO:0000313" key="21">
    <source>
        <dbReference type="EMBL" id="CAC5384675.1"/>
    </source>
</evidence>
<reference evidence="21 22" key="1">
    <citation type="submission" date="2020-06" db="EMBL/GenBank/DDBJ databases">
        <authorList>
            <person name="Li R."/>
            <person name="Bekaert M."/>
        </authorList>
    </citation>
    <scope>NUCLEOTIDE SEQUENCE [LARGE SCALE GENOMIC DNA]</scope>
    <source>
        <strain evidence="22">wild</strain>
    </source>
</reference>
<evidence type="ECO:0000256" key="17">
    <source>
        <dbReference type="ARBA" id="ARBA00023319"/>
    </source>
</evidence>
<gene>
    <name evidence="21" type="ORF">MCOR_20291</name>
</gene>
<accession>A0A6J8BL48</accession>
<evidence type="ECO:0000256" key="9">
    <source>
        <dbReference type="ARBA" id="ARBA00022777"/>
    </source>
</evidence>
<evidence type="ECO:0000256" key="6">
    <source>
        <dbReference type="ARBA" id="ARBA00022729"/>
    </source>
</evidence>
<keyword evidence="10" id="KW-0067">ATP-binding</keyword>
<name>A0A6J8BL48_MYTCO</name>
<dbReference type="InterPro" id="IPR052615">
    <property type="entry name" value="FGFRL"/>
</dbReference>
<keyword evidence="5" id="KW-0812">Transmembrane</keyword>
<dbReference type="GO" id="GO:0004714">
    <property type="term" value="F:transmembrane receptor protein tyrosine kinase activity"/>
    <property type="evidence" value="ECO:0007669"/>
    <property type="project" value="UniProtKB-EC"/>
</dbReference>
<dbReference type="PANTHER" id="PTHR19890">
    <property type="entry name" value="FIBROBLAST GROWTH FACTOR RECEPTOR"/>
    <property type="match status" value="1"/>
</dbReference>
<feature type="coiled-coil region" evidence="18">
    <location>
        <begin position="492"/>
        <end position="533"/>
    </location>
</feature>
<dbReference type="InterPro" id="IPR003599">
    <property type="entry name" value="Ig_sub"/>
</dbReference>
<keyword evidence="7" id="KW-0677">Repeat</keyword>
<keyword evidence="17" id="KW-0393">Immunoglobulin domain</keyword>
<dbReference type="Pfam" id="PF07679">
    <property type="entry name" value="I-set"/>
    <property type="match status" value="3"/>
</dbReference>
<dbReference type="FunFam" id="2.60.40.10:FF:000020">
    <property type="entry name" value="Fibroblast growth factor receptor"/>
    <property type="match status" value="2"/>
</dbReference>
<keyword evidence="3" id="KW-0597">Phosphoprotein</keyword>
<evidence type="ECO:0000259" key="19">
    <source>
        <dbReference type="PROSITE" id="PS50835"/>
    </source>
</evidence>
<dbReference type="PROSITE" id="PS50853">
    <property type="entry name" value="FN3"/>
    <property type="match status" value="1"/>
</dbReference>
<dbReference type="OrthoDB" id="6118127at2759"/>
<keyword evidence="14" id="KW-1015">Disulfide bond</keyword>
<dbReference type="SMART" id="SM00060">
    <property type="entry name" value="FN3"/>
    <property type="match status" value="1"/>
</dbReference>
<dbReference type="CDD" id="cd00063">
    <property type="entry name" value="FN3"/>
    <property type="match status" value="1"/>
</dbReference>
<evidence type="ECO:0000256" key="2">
    <source>
        <dbReference type="ARBA" id="ARBA00011902"/>
    </source>
</evidence>
<dbReference type="InterPro" id="IPR013783">
    <property type="entry name" value="Ig-like_fold"/>
</dbReference>
<evidence type="ECO:0000256" key="3">
    <source>
        <dbReference type="ARBA" id="ARBA00022553"/>
    </source>
</evidence>
<keyword evidence="4" id="KW-0808">Transferase</keyword>
<keyword evidence="13" id="KW-0829">Tyrosine-protein kinase</keyword>
<keyword evidence="16" id="KW-0325">Glycoprotein</keyword>
<comment type="subcellular location">
    <subcellularLocation>
        <location evidence="1">Membrane</location>
        <topology evidence="1">Single-pass membrane protein</topology>
    </subcellularLocation>
</comment>
<sequence length="690" mass="79151">MFAISAHGQGAMQANNVQVPPAPQEVVVSRSSWKTIRITWNEPKVPVSGYRIFYSLFDVENLDSWQSIDIGPYRVAEITGLAKMSYAIRVAAKSLDGRFGNVSAAVLANVPTYSSLSWKPRSRPALRDSIVTKNEGDDVKLTCGVKGNPKPRILWFRNGRMFDDGMRSKTTLHRYSLIMRDVQVDDKGDYQCIVTNVHGSLNFTFYVTIIKLTWPLQVEVPQNQTVNEGDDAIFTCRPLNDHEATIKWVKRNQTGLHTSIGKTSDILENKETLVLRSVNMRDAGHYVCFVGNYFGLKKMDVWLTVIPSTTTTTTTTTKEEDLYPISWISEQELTWPLEVEEPQNQTVNEGDDAIFTCRPLNDPEATIKWVKRIQTGLQTSIGKTSDILKNKEMLVLRSVTMKDAGHYVCFVGNYFGLKQVDVWLKVMPTPTPTTTTTTPRKEEDNDIKCSATCCLVQQKDLKDTDTNIVKQLLATFEKKLSEKVEAKVRETTGKLKDQMDSLMIDNENLRERMKAKDKTIERLEEKVSDTHNRAIEAIKLGNYNEQYRRTRNIRMLNYPESPNEVLRDEFVNMVKKDLKIYIQSDDVQEIQRIPGKEGHTNPVIVKVRNTDLKIKIMRQRGQLKNDIRFHDDITQRNLGLMARLKNCEKFENVWFFHCNVYAKQQNGSTIIFDLFDDIEQKLKNNNKRGH</sequence>
<dbReference type="InterPro" id="IPR036116">
    <property type="entry name" value="FN3_sf"/>
</dbReference>
<keyword evidence="9" id="KW-0418">Kinase</keyword>
<keyword evidence="11" id="KW-1133">Transmembrane helix</keyword>
<keyword evidence="12" id="KW-0472">Membrane</keyword>
<evidence type="ECO:0000256" key="7">
    <source>
        <dbReference type="ARBA" id="ARBA00022737"/>
    </source>
</evidence>